<dbReference type="EMBL" id="FOVK01000004">
    <property type="protein sequence ID" value="SFN69805.1"/>
    <property type="molecule type" value="Genomic_DNA"/>
</dbReference>
<organism evidence="1 2">
    <name type="scientific">Proteiniclasticum ruminis</name>
    <dbReference type="NCBI Taxonomy" id="398199"/>
    <lineage>
        <taxon>Bacteria</taxon>
        <taxon>Bacillati</taxon>
        <taxon>Bacillota</taxon>
        <taxon>Clostridia</taxon>
        <taxon>Eubacteriales</taxon>
        <taxon>Clostridiaceae</taxon>
        <taxon>Proteiniclasticum</taxon>
    </lineage>
</organism>
<evidence type="ECO:0000313" key="2">
    <source>
        <dbReference type="Proteomes" id="UP000181899"/>
    </source>
</evidence>
<protein>
    <submittedName>
        <fullName evidence="1">Uncharacterized protein</fullName>
    </submittedName>
</protein>
<accession>A0A1I5B519</accession>
<dbReference type="STRING" id="398199.SAMN05421804_11346"/>
<dbReference type="RefSeq" id="WP_074911776.1">
    <property type="nucleotide sequence ID" value="NZ_FOVK01000004.1"/>
</dbReference>
<gene>
    <name evidence="1" type="ORF">SAMN04488695_10411</name>
</gene>
<name>A0A1I5B519_9CLOT</name>
<dbReference type="AlphaFoldDB" id="A0A1I5B519"/>
<sequence>MSRVVFYHKKFKVLQIGKSSYVVVRKNTTNYSQHSHLSSLNGAIRLIKLLDEGRLPRSDYLKESARRLLKDQEYMRLKSITS</sequence>
<keyword evidence="2" id="KW-1185">Reference proteome</keyword>
<proteinExistence type="predicted"/>
<dbReference type="OrthoDB" id="1955377at2"/>
<dbReference type="Proteomes" id="UP000181899">
    <property type="component" value="Unassembled WGS sequence"/>
</dbReference>
<evidence type="ECO:0000313" key="1">
    <source>
        <dbReference type="EMBL" id="SFN69805.1"/>
    </source>
</evidence>
<reference evidence="1 2" key="1">
    <citation type="submission" date="2016-10" db="EMBL/GenBank/DDBJ databases">
        <authorList>
            <person name="de Groot N.N."/>
        </authorList>
    </citation>
    <scope>NUCLEOTIDE SEQUENCE [LARGE SCALE GENOMIC DNA]</scope>
    <source>
        <strain evidence="1 2">ML2</strain>
    </source>
</reference>